<dbReference type="AlphaFoldDB" id="A0A4C1TW78"/>
<dbReference type="EMBL" id="BGZK01000095">
    <property type="protein sequence ID" value="GBP18292.1"/>
    <property type="molecule type" value="Genomic_DNA"/>
</dbReference>
<dbReference type="Proteomes" id="UP000299102">
    <property type="component" value="Unassembled WGS sequence"/>
</dbReference>
<feature type="region of interest" description="Disordered" evidence="1">
    <location>
        <begin position="60"/>
        <end position="93"/>
    </location>
</feature>
<evidence type="ECO:0000313" key="2">
    <source>
        <dbReference type="EMBL" id="GBP18292.1"/>
    </source>
</evidence>
<reference evidence="2 3" key="1">
    <citation type="journal article" date="2019" name="Commun. Biol.">
        <title>The bagworm genome reveals a unique fibroin gene that provides high tensile strength.</title>
        <authorList>
            <person name="Kono N."/>
            <person name="Nakamura H."/>
            <person name="Ohtoshi R."/>
            <person name="Tomita M."/>
            <person name="Numata K."/>
            <person name="Arakawa K."/>
        </authorList>
    </citation>
    <scope>NUCLEOTIDE SEQUENCE [LARGE SCALE GENOMIC DNA]</scope>
</reference>
<sequence length="132" mass="15169">MLAVKNFFLPEKRVDSPRFSRMPEALLRSIRRRSMRVKRTKSLVLVSDKRKSEYAIQSSRKVRGRLASRTPEVGSPLINGGRDARRRRRGARARPEDFFVPHWALTSSTAKGRLTPFDVIDIDYLLLTVTAT</sequence>
<evidence type="ECO:0000256" key="1">
    <source>
        <dbReference type="SAM" id="MobiDB-lite"/>
    </source>
</evidence>
<gene>
    <name evidence="2" type="ORF">EVAR_9136_1</name>
</gene>
<dbReference type="OrthoDB" id="8054648at2759"/>
<organism evidence="2 3">
    <name type="scientific">Eumeta variegata</name>
    <name type="common">Bagworm moth</name>
    <name type="synonym">Eumeta japonica</name>
    <dbReference type="NCBI Taxonomy" id="151549"/>
    <lineage>
        <taxon>Eukaryota</taxon>
        <taxon>Metazoa</taxon>
        <taxon>Ecdysozoa</taxon>
        <taxon>Arthropoda</taxon>
        <taxon>Hexapoda</taxon>
        <taxon>Insecta</taxon>
        <taxon>Pterygota</taxon>
        <taxon>Neoptera</taxon>
        <taxon>Endopterygota</taxon>
        <taxon>Lepidoptera</taxon>
        <taxon>Glossata</taxon>
        <taxon>Ditrysia</taxon>
        <taxon>Tineoidea</taxon>
        <taxon>Psychidae</taxon>
        <taxon>Oiketicinae</taxon>
        <taxon>Eumeta</taxon>
    </lineage>
</organism>
<proteinExistence type="predicted"/>
<name>A0A4C1TW78_EUMVA</name>
<accession>A0A4C1TW78</accession>
<comment type="caution">
    <text evidence="2">The sequence shown here is derived from an EMBL/GenBank/DDBJ whole genome shotgun (WGS) entry which is preliminary data.</text>
</comment>
<keyword evidence="3" id="KW-1185">Reference proteome</keyword>
<protein>
    <submittedName>
        <fullName evidence="2">Uncharacterized protein</fullName>
    </submittedName>
</protein>
<evidence type="ECO:0000313" key="3">
    <source>
        <dbReference type="Proteomes" id="UP000299102"/>
    </source>
</evidence>